<accession>A0A4R3JR11</accession>
<evidence type="ECO:0000313" key="4">
    <source>
        <dbReference type="Proteomes" id="UP000702954"/>
    </source>
</evidence>
<gene>
    <name evidence="2" type="ORF">EDD74_11334</name>
    <name evidence="1" type="ORF">FAEUMB_23870</name>
</gene>
<protein>
    <submittedName>
        <fullName evidence="2">Uncharacterized protein</fullName>
    </submittedName>
</protein>
<comment type="caution">
    <text evidence="2">The sequence shown here is derived from an EMBL/GenBank/DDBJ whole genome shotgun (WGS) entry which is preliminary data.</text>
</comment>
<proteinExistence type="predicted"/>
<sequence>MHKCWYIICCRIYEKTDEEVFVKGREKGSKYPMHTNENIAIGLFKEQMIKLILEKNAVIRGHLLFKLQAEMKNIFYLKEICLEKNRKRIFQINTKTIKK</sequence>
<reference evidence="1 4" key="1">
    <citation type="journal article" date="2018" name="Int. J. Syst. Evol. Microbiol.">
        <title>Draft Genome Sequence of Faecalimonas umbilicata JCM 30896T, an Acetate-Producing Bacterium Isolated from Human Feces.</title>
        <authorList>
            <person name="Sakamoto M."/>
            <person name="Ikeyama N."/>
            <person name="Yuki M."/>
            <person name="Ohkuma M."/>
        </authorList>
    </citation>
    <scope>NUCLEOTIDE SEQUENCE [LARGE SCALE GENOMIC DNA]</scope>
    <source>
        <strain evidence="1 4">EGH7</strain>
    </source>
</reference>
<dbReference type="EMBL" id="SLZV01000013">
    <property type="protein sequence ID" value="TCS67897.1"/>
    <property type="molecule type" value="Genomic_DNA"/>
</dbReference>
<dbReference type="AlphaFoldDB" id="A0A4R3JR11"/>
<keyword evidence="4" id="KW-1185">Reference proteome</keyword>
<organism evidence="2 3">
    <name type="scientific">Faecalimonas umbilicata</name>
    <dbReference type="NCBI Taxonomy" id="1912855"/>
    <lineage>
        <taxon>Bacteria</taxon>
        <taxon>Bacillati</taxon>
        <taxon>Bacillota</taxon>
        <taxon>Clostridia</taxon>
        <taxon>Lachnospirales</taxon>
        <taxon>Lachnospiraceae</taxon>
        <taxon>Faecalimonas</taxon>
    </lineage>
</organism>
<dbReference type="Proteomes" id="UP000294613">
    <property type="component" value="Unassembled WGS sequence"/>
</dbReference>
<evidence type="ECO:0000313" key="1">
    <source>
        <dbReference type="EMBL" id="GBU05846.1"/>
    </source>
</evidence>
<dbReference type="EMBL" id="BHEO01000008">
    <property type="protein sequence ID" value="GBU05846.1"/>
    <property type="molecule type" value="Genomic_DNA"/>
</dbReference>
<name>A0A4R3JR11_9FIRM</name>
<evidence type="ECO:0000313" key="3">
    <source>
        <dbReference type="Proteomes" id="UP000294613"/>
    </source>
</evidence>
<evidence type="ECO:0000313" key="2">
    <source>
        <dbReference type="EMBL" id="TCS67897.1"/>
    </source>
</evidence>
<reference evidence="2 3" key="2">
    <citation type="submission" date="2019-03" db="EMBL/GenBank/DDBJ databases">
        <title>Genomic Encyclopedia of Type Strains, Phase IV (KMG-IV): sequencing the most valuable type-strain genomes for metagenomic binning, comparative biology and taxonomic classification.</title>
        <authorList>
            <person name="Goeker M."/>
        </authorList>
    </citation>
    <scope>NUCLEOTIDE SEQUENCE [LARGE SCALE GENOMIC DNA]</scope>
    <source>
        <strain evidence="2 3">DSM 103426</strain>
    </source>
</reference>
<dbReference type="Proteomes" id="UP000702954">
    <property type="component" value="Unassembled WGS sequence"/>
</dbReference>